<dbReference type="PROSITE" id="PS51257">
    <property type="entry name" value="PROKAR_LIPOPROTEIN"/>
    <property type="match status" value="1"/>
</dbReference>
<dbReference type="InterPro" id="IPR036249">
    <property type="entry name" value="Thioredoxin-like_sf"/>
</dbReference>
<reference evidence="4" key="1">
    <citation type="journal article" date="2022" name="Int. J. Syst. Evol. Microbiol.">
        <title>Genome-based, phenotypic and chemotaxonomic classification of Faecalibacterium strains: proposal of three novel species Faecalibacterium duncaniae sp. nov., Faecalibacterium hattorii sp. nov. and Faecalibacterium gallinarum sp. nov. .</title>
        <authorList>
            <person name="Sakamoto M."/>
            <person name="Sakurai N."/>
            <person name="Tanno H."/>
            <person name="Iino T."/>
            <person name="Ohkuma M."/>
            <person name="Endo A."/>
        </authorList>
    </citation>
    <scope>NUCLEOTIDE SEQUENCE</scope>
    <source>
        <strain evidence="4">JCM 17207</strain>
    </source>
</reference>
<evidence type="ECO:0000313" key="5">
    <source>
        <dbReference type="Proteomes" id="UP001055185"/>
    </source>
</evidence>
<dbReference type="EMBL" id="BQKV01000104">
    <property type="protein sequence ID" value="GJN65658.1"/>
    <property type="molecule type" value="Genomic_DNA"/>
</dbReference>
<feature type="chain" id="PRO_5041340200" description="Thioredoxin domain-containing protein" evidence="2">
    <location>
        <begin position="33"/>
        <end position="215"/>
    </location>
</feature>
<keyword evidence="2" id="KW-0732">Signal</keyword>
<gene>
    <name evidence="4" type="ORF">JCM17207_22830</name>
</gene>
<dbReference type="AlphaFoldDB" id="A0AA37J0J9"/>
<evidence type="ECO:0000259" key="3">
    <source>
        <dbReference type="PROSITE" id="PS51352"/>
    </source>
</evidence>
<dbReference type="Gene3D" id="3.40.30.10">
    <property type="entry name" value="Glutaredoxin"/>
    <property type="match status" value="1"/>
</dbReference>
<proteinExistence type="predicted"/>
<dbReference type="InterPro" id="IPR050553">
    <property type="entry name" value="Thioredoxin_ResA/DsbE_sf"/>
</dbReference>
<dbReference type="SUPFAM" id="SSF52833">
    <property type="entry name" value="Thioredoxin-like"/>
    <property type="match status" value="1"/>
</dbReference>
<dbReference type="RefSeq" id="WP_238317870.1">
    <property type="nucleotide sequence ID" value="NZ_BQKV01000104.1"/>
</dbReference>
<dbReference type="PROSITE" id="PS51352">
    <property type="entry name" value="THIOREDOXIN_2"/>
    <property type="match status" value="1"/>
</dbReference>
<dbReference type="InterPro" id="IPR013766">
    <property type="entry name" value="Thioredoxin_domain"/>
</dbReference>
<keyword evidence="5" id="KW-1185">Reference proteome</keyword>
<protein>
    <recommendedName>
        <fullName evidence="3">Thioredoxin domain-containing protein</fullName>
    </recommendedName>
</protein>
<evidence type="ECO:0000313" key="4">
    <source>
        <dbReference type="EMBL" id="GJN65658.1"/>
    </source>
</evidence>
<feature type="compositionally biased region" description="Low complexity" evidence="1">
    <location>
        <begin position="39"/>
        <end position="57"/>
    </location>
</feature>
<dbReference type="Pfam" id="PF08534">
    <property type="entry name" value="Redoxin"/>
    <property type="match status" value="1"/>
</dbReference>
<dbReference type="Proteomes" id="UP001055185">
    <property type="component" value="Unassembled WGS sequence"/>
</dbReference>
<feature type="domain" description="Thioredoxin" evidence="3">
    <location>
        <begin position="61"/>
        <end position="211"/>
    </location>
</feature>
<dbReference type="PANTHER" id="PTHR42852:SF13">
    <property type="entry name" value="PROTEIN DIPZ"/>
    <property type="match status" value="1"/>
</dbReference>
<name>A0AA37J0J9_9FIRM</name>
<accession>A0AA37J0J9</accession>
<sequence length="215" mass="22432">MKRFCNRNWNRALGLAAAVCLVLGLASCGGEAGSFSTGSTSPAASAAQSTPASEASSGAANTAPGILSAFTAQDLAGNTVTQEVLEGHTLTMVNVWATFCGPCIKEMPELGELSAEYADRGVQIIGMVSDVWTADGVIDPDQVALAQEIADTTGADYLHIIPGEDLYGLLVQINTVPTTFFVDEAGRQVGSAYLGARNKETWQEILDQMLQEVGA</sequence>
<dbReference type="InterPro" id="IPR013740">
    <property type="entry name" value="Redoxin"/>
</dbReference>
<evidence type="ECO:0000256" key="2">
    <source>
        <dbReference type="SAM" id="SignalP"/>
    </source>
</evidence>
<feature type="signal peptide" evidence="2">
    <location>
        <begin position="1"/>
        <end position="32"/>
    </location>
</feature>
<evidence type="ECO:0000256" key="1">
    <source>
        <dbReference type="SAM" id="MobiDB-lite"/>
    </source>
</evidence>
<dbReference type="CDD" id="cd02966">
    <property type="entry name" value="TlpA_like_family"/>
    <property type="match status" value="1"/>
</dbReference>
<dbReference type="PANTHER" id="PTHR42852">
    <property type="entry name" value="THIOL:DISULFIDE INTERCHANGE PROTEIN DSBE"/>
    <property type="match status" value="1"/>
</dbReference>
<organism evidence="4 5">
    <name type="scientific">Faecalibacterium gallinarum</name>
    <dbReference type="NCBI Taxonomy" id="2903556"/>
    <lineage>
        <taxon>Bacteria</taxon>
        <taxon>Bacillati</taxon>
        <taxon>Bacillota</taxon>
        <taxon>Clostridia</taxon>
        <taxon>Eubacteriales</taxon>
        <taxon>Oscillospiraceae</taxon>
        <taxon>Faecalibacterium</taxon>
    </lineage>
</organism>
<feature type="region of interest" description="Disordered" evidence="1">
    <location>
        <begin position="39"/>
        <end position="59"/>
    </location>
</feature>
<dbReference type="GO" id="GO:0016491">
    <property type="term" value="F:oxidoreductase activity"/>
    <property type="evidence" value="ECO:0007669"/>
    <property type="project" value="InterPro"/>
</dbReference>
<comment type="caution">
    <text evidence="4">The sequence shown here is derived from an EMBL/GenBank/DDBJ whole genome shotgun (WGS) entry which is preliminary data.</text>
</comment>